<dbReference type="InterPro" id="IPR001810">
    <property type="entry name" value="F-box_dom"/>
</dbReference>
<evidence type="ECO:0000313" key="3">
    <source>
        <dbReference type="Proteomes" id="UP001628179"/>
    </source>
</evidence>
<feature type="domain" description="F-box" evidence="1">
    <location>
        <begin position="59"/>
        <end position="105"/>
    </location>
</feature>
<dbReference type="Pfam" id="PF00646">
    <property type="entry name" value="F-box"/>
    <property type="match status" value="1"/>
</dbReference>
<dbReference type="InterPro" id="IPR036047">
    <property type="entry name" value="F-box-like_dom_sf"/>
</dbReference>
<accession>A0ABQ0G2S6</accession>
<protein>
    <recommendedName>
        <fullName evidence="1">F-box domain-containing protein</fullName>
    </recommendedName>
</protein>
<dbReference type="GeneID" id="98173020"/>
<evidence type="ECO:0000313" key="2">
    <source>
        <dbReference type="EMBL" id="GAB1312065.1"/>
    </source>
</evidence>
<dbReference type="EMBL" id="BAAFSV010000001">
    <property type="protein sequence ID" value="GAB1312065.1"/>
    <property type="molecule type" value="Genomic_DNA"/>
</dbReference>
<dbReference type="PROSITE" id="PS50181">
    <property type="entry name" value="FBOX"/>
    <property type="match status" value="1"/>
</dbReference>
<gene>
    <name evidence="2" type="ORF">MFIFM68171_02275</name>
</gene>
<dbReference type="RefSeq" id="XP_070913798.1">
    <property type="nucleotide sequence ID" value="XM_071057697.1"/>
</dbReference>
<dbReference type="Proteomes" id="UP001628179">
    <property type="component" value="Unassembled WGS sequence"/>
</dbReference>
<comment type="caution">
    <text evidence="2">The sequence shown here is derived from an EMBL/GenBank/DDBJ whole genome shotgun (WGS) entry which is preliminary data.</text>
</comment>
<keyword evidence="3" id="KW-1185">Reference proteome</keyword>
<sequence>MEQQGQQDCASAREDAILFVTSYYRRDWDLVRIHSSPREHAPVRDSIQTPFSRSFSISLGALSRLPPELLLAVLRELDVLSTFRFRQVNSLARSVVSDWQPYRALATHALEAFRAILRTGLAPRFAINDIYRLLHTSNECVACSHFSPLLFLPTLQRCCFRYLRDAPRFRVMSLHALAKASKSPASELRKSLAVVHTVPGYYSAHDRLRNKRIRLVSVANMRSNLANVNFSLPRDKRPSDIEEVIRCMVATAFPRLDRELDGVEARVSCIGCQVAVENDPGDGRLRDQLYLRDRCYTVEGFLEHFESCPEAQALWSASCDGTATVEVPALKESGGFLNVKE</sequence>
<dbReference type="SUPFAM" id="SSF81383">
    <property type="entry name" value="F-box domain"/>
    <property type="match status" value="1"/>
</dbReference>
<evidence type="ECO:0000259" key="1">
    <source>
        <dbReference type="PROSITE" id="PS50181"/>
    </source>
</evidence>
<name>A0ABQ0G2S6_9PEZI</name>
<organism evidence="2 3">
    <name type="scientific">Madurella fahalii</name>
    <dbReference type="NCBI Taxonomy" id="1157608"/>
    <lineage>
        <taxon>Eukaryota</taxon>
        <taxon>Fungi</taxon>
        <taxon>Dikarya</taxon>
        <taxon>Ascomycota</taxon>
        <taxon>Pezizomycotina</taxon>
        <taxon>Sordariomycetes</taxon>
        <taxon>Sordariomycetidae</taxon>
        <taxon>Sordariales</taxon>
        <taxon>Sordariales incertae sedis</taxon>
        <taxon>Madurella</taxon>
    </lineage>
</organism>
<proteinExistence type="predicted"/>
<reference evidence="2 3" key="1">
    <citation type="submission" date="2024-09" db="EMBL/GenBank/DDBJ databases">
        <title>Itraconazole resistance in Madurella fahalii resulting from another homologue of gene encoding cytochrome P450 14-alpha sterol demethylase (CYP51).</title>
        <authorList>
            <person name="Yoshioka I."/>
            <person name="Fahal A.H."/>
            <person name="Kaneko S."/>
            <person name="Yaguchi T."/>
        </authorList>
    </citation>
    <scope>NUCLEOTIDE SEQUENCE [LARGE SCALE GENOMIC DNA]</scope>
    <source>
        <strain evidence="2 3">IFM 68171</strain>
    </source>
</reference>